<dbReference type="Proteomes" id="UP000233398">
    <property type="component" value="Unassembled WGS sequence"/>
</dbReference>
<dbReference type="AlphaFoldDB" id="A0A2N0VJ67"/>
<evidence type="ECO:0000256" key="1">
    <source>
        <dbReference type="SAM" id="Phobius"/>
    </source>
</evidence>
<keyword evidence="1" id="KW-1133">Transmembrane helix</keyword>
<organism evidence="2 3">
    <name type="scientific">Rhodohalobacter barkolensis</name>
    <dbReference type="NCBI Taxonomy" id="2053187"/>
    <lineage>
        <taxon>Bacteria</taxon>
        <taxon>Pseudomonadati</taxon>
        <taxon>Balneolota</taxon>
        <taxon>Balneolia</taxon>
        <taxon>Balneolales</taxon>
        <taxon>Balneolaceae</taxon>
        <taxon>Rhodohalobacter</taxon>
    </lineage>
</organism>
<keyword evidence="3" id="KW-1185">Reference proteome</keyword>
<dbReference type="Gene3D" id="1.20.1300.10">
    <property type="entry name" value="Fumarate reductase/succinate dehydrogenase, transmembrane subunit"/>
    <property type="match status" value="1"/>
</dbReference>
<feature type="transmembrane region" description="Helical" evidence="1">
    <location>
        <begin position="20"/>
        <end position="41"/>
    </location>
</feature>
<dbReference type="NCBIfam" id="TIGR02046">
    <property type="entry name" value="sdhC_b558_fam"/>
    <property type="match status" value="1"/>
</dbReference>
<evidence type="ECO:0000313" key="2">
    <source>
        <dbReference type="EMBL" id="PKD44233.1"/>
    </source>
</evidence>
<keyword evidence="1" id="KW-0812">Transmembrane</keyword>
<evidence type="ECO:0000313" key="3">
    <source>
        <dbReference type="Proteomes" id="UP000233398"/>
    </source>
</evidence>
<dbReference type="SUPFAM" id="SSF81343">
    <property type="entry name" value="Fumarate reductase respiratory complex transmembrane subunits"/>
    <property type="match status" value="1"/>
</dbReference>
<dbReference type="RefSeq" id="WP_101071523.1">
    <property type="nucleotide sequence ID" value="NZ_PISP01000001.1"/>
</dbReference>
<feature type="transmembrane region" description="Helical" evidence="1">
    <location>
        <begin position="112"/>
        <end position="132"/>
    </location>
</feature>
<feature type="transmembrane region" description="Helical" evidence="1">
    <location>
        <begin position="164"/>
        <end position="185"/>
    </location>
</feature>
<dbReference type="InterPro" id="IPR034804">
    <property type="entry name" value="SQR/QFR_C/D"/>
</dbReference>
<gene>
    <name evidence="2" type="ORF">CWD77_01840</name>
</gene>
<dbReference type="GO" id="GO:0016020">
    <property type="term" value="C:membrane"/>
    <property type="evidence" value="ECO:0007669"/>
    <property type="project" value="InterPro"/>
</dbReference>
<accession>A0A2N0VJ67</accession>
<comment type="caution">
    <text evidence="2">The sequence shown here is derived from an EMBL/GenBank/DDBJ whole genome shotgun (WGS) entry which is preliminary data.</text>
</comment>
<evidence type="ECO:0008006" key="4">
    <source>
        <dbReference type="Google" id="ProtNLM"/>
    </source>
</evidence>
<sequence length="235" mass="25563">MPNLLQAATSQVGRKILTGLTGIFLVLFIIFHLGGNLAIFGEADAMNRYSMTLHNLGPLLWIARIGLLAVFVIHAWIGISIWFKKRKARPNKYEVYSSKGGPSKQSLSSRSMAFTGVVLLIFVVIHVNTFALGETGTVVIDGQETHDIKTLVIDTFQSSAVYSFGYAFVMLLLGTHLGHGIWSAFTSLGMKSKKTSAIVYTLGGIFAVVFAVGFLFIPIYIYFGGGCEAALIQCQ</sequence>
<dbReference type="OrthoDB" id="9802842at2"/>
<feature type="transmembrane region" description="Helical" evidence="1">
    <location>
        <begin position="61"/>
        <end position="83"/>
    </location>
</feature>
<reference evidence="2 3" key="1">
    <citation type="submission" date="2017-11" db="EMBL/GenBank/DDBJ databases">
        <title>Rhodohalobacter 15182 sp. nov., isolated from a salt lake.</title>
        <authorList>
            <person name="Han S."/>
        </authorList>
    </citation>
    <scope>NUCLEOTIDE SEQUENCE [LARGE SCALE GENOMIC DNA]</scope>
    <source>
        <strain evidence="2 3">15182</strain>
    </source>
</reference>
<dbReference type="InterPro" id="IPR011138">
    <property type="entry name" value="Cytochrome_b-558"/>
</dbReference>
<dbReference type="CDD" id="cd03498">
    <property type="entry name" value="SQR_TypeB_2_TM"/>
    <property type="match status" value="1"/>
</dbReference>
<feature type="transmembrane region" description="Helical" evidence="1">
    <location>
        <begin position="197"/>
        <end position="223"/>
    </location>
</feature>
<name>A0A2N0VJ67_9BACT</name>
<dbReference type="EMBL" id="PISP01000001">
    <property type="protein sequence ID" value="PKD44233.1"/>
    <property type="molecule type" value="Genomic_DNA"/>
</dbReference>
<keyword evidence="1" id="KW-0472">Membrane</keyword>
<protein>
    <recommendedName>
        <fullName evidence="4">Succinate dehydrogenase</fullName>
    </recommendedName>
</protein>
<proteinExistence type="predicted"/>